<name>A0A0C9ZGV6_9AGAM</name>
<sequence length="1020" mass="114062">MDDVFRKRADLERRPPRSNGRDVALFNLAAALRNRFMKGGKSGDLDEAISLLHNVLELRPSGHRDRSSSLRELALCLLDRYDSQGAVADLEEAVKLGRAALELCLPGRPDRAVSLHNLACNLRKSFRKHSRVYDLEEAIQLHRAALELRPPGHPDRSSSLHWLALCLLNRYDSRGSVADLEEAVKHGRAALQLCPPGHPDRAVSLYNLACNLRTRFQKHARTYDLREAIQLHRAALELRPPGHRDRSSSLHWLALCLSDRYGSQGAVADLEEAVTLRWEALEVHLPGHPHRAVSLYSLTCNLRTRFQKHARMYDLEEAIDLHRAALELWPPGHCDRSSSLHGLALCLSDRYDSQGAVADLEEAVILGHAALELCPPGHPRHDLSVNHLAVYIRKGFRKRTLMHDLKKPIGMRRAALELLPPGHPDRPSLLRSLVLCLLDRYDDQGVVGDLEEAITLGRAALALNPPSHPSRASSLHDLAQCLAKRFRHLPIAADLDEAIALEQEALQLLTPGNPCYGVSRRCLTTYLELKIGPQVAVASLSAPGVMRVDLNQTIRSFAFDTLKTLPTRLLHTYSGVLCNRDAQLSHFMSSSQHGQLLSACGTCAPDQQTKLIHDTISGYFQFVMFSHRWGSGEPLLRDVEGHSVYATSTDGGLKKLQAFCLRACQQNYLWAWSDTCCIDKDSSVELQEAIASMFTCEWFRRGWTLQELLAPRTVLFYTQNWSLYKNLTGSNHKTNAGVMEELEKVTGIESRFLTQFSPGTHDARSRLQWASSRCTTRPEDVAYSLFGIFNVHLPVLYGEGAENALGRLLTEIILQSGDVSVLDWVGEASPFHSCFPAHITSYRTLPLTLSPDTDEQSLRMVRWPLLAPALQKLYRLLTESPLPQLINRRLTLPCITHGVTEVQLKGEDPLAPSYKYKLRASGLKPLEITLPNKLEDAAMKQGALQVVRPWNSKLLNPSAELDVMTEKRLLSMLGRPFHALLLIQLLHNEYKRIASSTLIVAEPAELASARQSRVSTLNVV</sequence>
<proteinExistence type="predicted"/>
<evidence type="ECO:0008006" key="3">
    <source>
        <dbReference type="Google" id="ProtNLM"/>
    </source>
</evidence>
<reference evidence="2" key="2">
    <citation type="submission" date="2015-01" db="EMBL/GenBank/DDBJ databases">
        <title>Evolutionary Origins and Diversification of the Mycorrhizal Mutualists.</title>
        <authorList>
            <consortium name="DOE Joint Genome Institute"/>
            <consortium name="Mycorrhizal Genomics Consortium"/>
            <person name="Kohler A."/>
            <person name="Kuo A."/>
            <person name="Nagy L.G."/>
            <person name="Floudas D."/>
            <person name="Copeland A."/>
            <person name="Barry K.W."/>
            <person name="Cichocki N."/>
            <person name="Veneault-Fourrey C."/>
            <person name="LaButti K."/>
            <person name="Lindquist E.A."/>
            <person name="Lipzen A."/>
            <person name="Lundell T."/>
            <person name="Morin E."/>
            <person name="Murat C."/>
            <person name="Riley R."/>
            <person name="Ohm R."/>
            <person name="Sun H."/>
            <person name="Tunlid A."/>
            <person name="Henrissat B."/>
            <person name="Grigoriev I.V."/>
            <person name="Hibbett D.S."/>
            <person name="Martin F."/>
        </authorList>
    </citation>
    <scope>NUCLEOTIDE SEQUENCE [LARGE SCALE GENOMIC DNA]</scope>
    <source>
        <strain evidence="2">441</strain>
    </source>
</reference>
<dbReference type="AlphaFoldDB" id="A0A0C9ZGV6"/>
<dbReference type="EMBL" id="KN833788">
    <property type="protein sequence ID" value="KIK19213.1"/>
    <property type="molecule type" value="Genomic_DNA"/>
</dbReference>
<dbReference type="OrthoDB" id="2650482at2759"/>
<evidence type="ECO:0000313" key="2">
    <source>
        <dbReference type="Proteomes" id="UP000054018"/>
    </source>
</evidence>
<gene>
    <name evidence="1" type="ORF">PISMIDRAFT_157857</name>
</gene>
<evidence type="ECO:0000313" key="1">
    <source>
        <dbReference type="EMBL" id="KIK19213.1"/>
    </source>
</evidence>
<dbReference type="HOGENOM" id="CLU_000288_138_6_1"/>
<protein>
    <recommendedName>
        <fullName evidence="3">Heterokaryon incompatibility domain-containing protein</fullName>
    </recommendedName>
</protein>
<organism evidence="1 2">
    <name type="scientific">Pisolithus microcarpus 441</name>
    <dbReference type="NCBI Taxonomy" id="765257"/>
    <lineage>
        <taxon>Eukaryota</taxon>
        <taxon>Fungi</taxon>
        <taxon>Dikarya</taxon>
        <taxon>Basidiomycota</taxon>
        <taxon>Agaricomycotina</taxon>
        <taxon>Agaricomycetes</taxon>
        <taxon>Agaricomycetidae</taxon>
        <taxon>Boletales</taxon>
        <taxon>Sclerodermatineae</taxon>
        <taxon>Pisolithaceae</taxon>
        <taxon>Pisolithus</taxon>
    </lineage>
</organism>
<keyword evidence="2" id="KW-1185">Reference proteome</keyword>
<dbReference type="Gene3D" id="1.25.40.10">
    <property type="entry name" value="Tetratricopeptide repeat domain"/>
    <property type="match status" value="3"/>
</dbReference>
<dbReference type="InterPro" id="IPR011990">
    <property type="entry name" value="TPR-like_helical_dom_sf"/>
</dbReference>
<dbReference type="PANTHER" id="PTHR10622:SF10">
    <property type="entry name" value="HET DOMAIN-CONTAINING PROTEIN"/>
    <property type="match status" value="1"/>
</dbReference>
<dbReference type="Pfam" id="PF13374">
    <property type="entry name" value="TPR_10"/>
    <property type="match status" value="2"/>
</dbReference>
<dbReference type="Proteomes" id="UP000054018">
    <property type="component" value="Unassembled WGS sequence"/>
</dbReference>
<reference evidence="1 2" key="1">
    <citation type="submission" date="2014-04" db="EMBL/GenBank/DDBJ databases">
        <authorList>
            <consortium name="DOE Joint Genome Institute"/>
            <person name="Kuo A."/>
            <person name="Kohler A."/>
            <person name="Costa M.D."/>
            <person name="Nagy L.G."/>
            <person name="Floudas D."/>
            <person name="Copeland A."/>
            <person name="Barry K.W."/>
            <person name="Cichocki N."/>
            <person name="Veneault-Fourrey C."/>
            <person name="LaButti K."/>
            <person name="Lindquist E.A."/>
            <person name="Lipzen A."/>
            <person name="Lundell T."/>
            <person name="Morin E."/>
            <person name="Murat C."/>
            <person name="Sun H."/>
            <person name="Tunlid A."/>
            <person name="Henrissat B."/>
            <person name="Grigoriev I.V."/>
            <person name="Hibbett D.S."/>
            <person name="Martin F."/>
            <person name="Nordberg H.P."/>
            <person name="Cantor M.N."/>
            <person name="Hua S.X."/>
        </authorList>
    </citation>
    <scope>NUCLEOTIDE SEQUENCE [LARGE SCALE GENOMIC DNA]</scope>
    <source>
        <strain evidence="1 2">441</strain>
    </source>
</reference>
<dbReference type="STRING" id="765257.A0A0C9ZGV6"/>
<accession>A0A0C9ZGV6</accession>
<dbReference type="SUPFAM" id="SSF48452">
    <property type="entry name" value="TPR-like"/>
    <property type="match status" value="3"/>
</dbReference>
<dbReference type="PANTHER" id="PTHR10622">
    <property type="entry name" value="HET DOMAIN-CONTAINING PROTEIN"/>
    <property type="match status" value="1"/>
</dbReference>